<sequence>MKDYPMSLQYFEKCLSMYQKTFPEKHAYLATTLSNIGDAHRLMGDYEKELITFNREALDIQENIKGSPVECSLTYTYLAETYREIKDYTTASEYFEKGIERRKNRLPRNHPNLAVIYHRVPKLYLDARKYDIAMKYVQQAVEVAQEKLPYNHPHLLKYRETLERIRRKM</sequence>
<dbReference type="InterPro" id="IPR019734">
    <property type="entry name" value="TPR_rpt"/>
</dbReference>
<dbReference type="EMBL" id="CAJNYT010000547">
    <property type="protein sequence ID" value="CAF3353854.1"/>
    <property type="molecule type" value="Genomic_DNA"/>
</dbReference>
<dbReference type="AlphaFoldDB" id="A0A817WCJ8"/>
<name>A0A817WCJ8_9BILA</name>
<keyword evidence="2 3" id="KW-0802">TPR repeat</keyword>
<dbReference type="PANTHER" id="PTHR45641:SF19">
    <property type="entry name" value="NEPHROCYSTIN-3"/>
    <property type="match status" value="1"/>
</dbReference>
<organism evidence="4 5">
    <name type="scientific">Rotaria socialis</name>
    <dbReference type="NCBI Taxonomy" id="392032"/>
    <lineage>
        <taxon>Eukaryota</taxon>
        <taxon>Metazoa</taxon>
        <taxon>Spiralia</taxon>
        <taxon>Gnathifera</taxon>
        <taxon>Rotifera</taxon>
        <taxon>Eurotatoria</taxon>
        <taxon>Bdelloidea</taxon>
        <taxon>Philodinida</taxon>
        <taxon>Philodinidae</taxon>
        <taxon>Rotaria</taxon>
    </lineage>
</organism>
<dbReference type="Pfam" id="PF13424">
    <property type="entry name" value="TPR_12"/>
    <property type="match status" value="2"/>
</dbReference>
<evidence type="ECO:0000256" key="1">
    <source>
        <dbReference type="ARBA" id="ARBA00022737"/>
    </source>
</evidence>
<evidence type="ECO:0000256" key="2">
    <source>
        <dbReference type="ARBA" id="ARBA00022803"/>
    </source>
</evidence>
<dbReference type="PANTHER" id="PTHR45641">
    <property type="entry name" value="TETRATRICOPEPTIDE REPEAT PROTEIN (AFU_ORTHOLOGUE AFUA_6G03870)"/>
    <property type="match status" value="1"/>
</dbReference>
<feature type="repeat" description="TPR" evidence="3">
    <location>
        <begin position="72"/>
        <end position="105"/>
    </location>
</feature>
<evidence type="ECO:0000256" key="3">
    <source>
        <dbReference type="PROSITE-ProRule" id="PRU00339"/>
    </source>
</evidence>
<evidence type="ECO:0000313" key="5">
    <source>
        <dbReference type="Proteomes" id="UP000663872"/>
    </source>
</evidence>
<evidence type="ECO:0008006" key="6">
    <source>
        <dbReference type="Google" id="ProtNLM"/>
    </source>
</evidence>
<protein>
    <recommendedName>
        <fullName evidence="6">Kinesin light chain</fullName>
    </recommendedName>
</protein>
<keyword evidence="1" id="KW-0677">Repeat</keyword>
<dbReference type="PROSITE" id="PS50005">
    <property type="entry name" value="TPR"/>
    <property type="match status" value="2"/>
</dbReference>
<dbReference type="Gene3D" id="1.25.40.10">
    <property type="entry name" value="Tetratricopeptide repeat domain"/>
    <property type="match status" value="2"/>
</dbReference>
<reference evidence="4" key="1">
    <citation type="submission" date="2021-02" db="EMBL/GenBank/DDBJ databases">
        <authorList>
            <person name="Nowell W R."/>
        </authorList>
    </citation>
    <scope>NUCLEOTIDE SEQUENCE</scope>
</reference>
<dbReference type="SUPFAM" id="SSF48452">
    <property type="entry name" value="TPR-like"/>
    <property type="match status" value="1"/>
</dbReference>
<dbReference type="InterPro" id="IPR011990">
    <property type="entry name" value="TPR-like_helical_dom_sf"/>
</dbReference>
<dbReference type="Proteomes" id="UP000663872">
    <property type="component" value="Unassembled WGS sequence"/>
</dbReference>
<dbReference type="SMART" id="SM00028">
    <property type="entry name" value="TPR"/>
    <property type="match status" value="3"/>
</dbReference>
<gene>
    <name evidence="4" type="ORF">GRG538_LOCUS5778</name>
</gene>
<accession>A0A817WCJ8</accession>
<feature type="repeat" description="TPR" evidence="3">
    <location>
        <begin position="114"/>
        <end position="147"/>
    </location>
</feature>
<evidence type="ECO:0000313" key="4">
    <source>
        <dbReference type="EMBL" id="CAF3353854.1"/>
    </source>
</evidence>
<comment type="caution">
    <text evidence="4">The sequence shown here is derived from an EMBL/GenBank/DDBJ whole genome shotgun (WGS) entry which is preliminary data.</text>
</comment>
<proteinExistence type="predicted"/>